<dbReference type="Proteomes" id="UP000318050">
    <property type="component" value="Unassembled WGS sequence"/>
</dbReference>
<reference evidence="1 2" key="1">
    <citation type="submission" date="2019-06" db="EMBL/GenBank/DDBJ databases">
        <title>Genomic Encyclopedia of Type Strains, Phase IV (KMG-V): Genome sequencing to study the core and pangenomes of soil and plant-associated prokaryotes.</title>
        <authorList>
            <person name="Whitman W."/>
        </authorList>
    </citation>
    <scope>NUCLEOTIDE SEQUENCE [LARGE SCALE GENOMIC DNA]</scope>
    <source>
        <strain evidence="1 2">BR 11140</strain>
    </source>
</reference>
<protein>
    <submittedName>
        <fullName evidence="1">23S rRNA (Adenine2030-N6)-methyltransferase</fullName>
    </submittedName>
</protein>
<accession>A0A560HKY9</accession>
<feature type="non-terminal residue" evidence="1">
    <location>
        <position position="1"/>
    </location>
</feature>
<name>A0A560HKY9_9PROT</name>
<dbReference type="InterPro" id="IPR029063">
    <property type="entry name" value="SAM-dependent_MTases_sf"/>
</dbReference>
<dbReference type="GO" id="GO:0070475">
    <property type="term" value="P:rRNA base methylation"/>
    <property type="evidence" value="ECO:0007669"/>
    <property type="project" value="InterPro"/>
</dbReference>
<dbReference type="Pfam" id="PF04378">
    <property type="entry name" value="RsmJ"/>
    <property type="match status" value="1"/>
</dbReference>
<dbReference type="InterPro" id="IPR007473">
    <property type="entry name" value="RlmJ"/>
</dbReference>
<evidence type="ECO:0000313" key="1">
    <source>
        <dbReference type="EMBL" id="TWB47187.1"/>
    </source>
</evidence>
<dbReference type="AlphaFoldDB" id="A0A560HKY9"/>
<dbReference type="HAMAP" id="MF_00934">
    <property type="entry name" value="23SrRNA_methyltr_J"/>
    <property type="match status" value="1"/>
</dbReference>
<dbReference type="GO" id="GO:0005829">
    <property type="term" value="C:cytosol"/>
    <property type="evidence" value="ECO:0007669"/>
    <property type="project" value="TreeGrafter"/>
</dbReference>
<sequence length="339" mass="36868">ELQINGASYESQIATDPKAPSCQDPLQAIAVGRGHGDCRCRPLLACSSPMNYRHAFHAGNPADVMKHAILALLMTRLTAKPAPFAVLDTHAGIGRYDLTGDEATRTGEAALGIQRLLQAAETGTLAATPAEALAPYLDAVRAAAGQPTGPVSSYPGSPCLARTFLRENDRLILAELHPEDAQTLKGVFRGDRQVAVHHMDGWTALKAHLPPKEKRGLVLIDPPFEAADDFDRLVAGLALAHSRWPTGIYALWYPIKDRAVSWRLHQRLEDSGIPKILVAELTWNDDARMDRLNGSGMILVNPPWQLDETLRQMLPALHEALGFTKGIAHVEWVAGEHIA</sequence>
<dbReference type="SUPFAM" id="SSF53335">
    <property type="entry name" value="S-adenosyl-L-methionine-dependent methyltransferases"/>
    <property type="match status" value="1"/>
</dbReference>
<dbReference type="GO" id="GO:0036307">
    <property type="term" value="F:23S rRNA (adenine(2030)-N(6))-methyltransferase activity"/>
    <property type="evidence" value="ECO:0007669"/>
    <property type="project" value="TreeGrafter"/>
</dbReference>
<proteinExistence type="inferred from homology"/>
<dbReference type="Gene3D" id="3.40.50.150">
    <property type="entry name" value="Vaccinia Virus protein VP39"/>
    <property type="match status" value="1"/>
</dbReference>
<dbReference type="PANTHER" id="PTHR37426:SF1">
    <property type="entry name" value="RIBOSOMAL RNA LARGE SUBUNIT METHYLTRANSFERASE J"/>
    <property type="match status" value="1"/>
</dbReference>
<evidence type="ECO:0000313" key="2">
    <source>
        <dbReference type="Proteomes" id="UP000318050"/>
    </source>
</evidence>
<comment type="caution">
    <text evidence="1">The sequence shown here is derived from an EMBL/GenBank/DDBJ whole genome shotgun (WGS) entry which is preliminary data.</text>
</comment>
<gene>
    <name evidence="1" type="ORF">FBZ92_13753</name>
</gene>
<dbReference type="EMBL" id="VITT01000037">
    <property type="protein sequence ID" value="TWB47187.1"/>
    <property type="molecule type" value="Genomic_DNA"/>
</dbReference>
<organism evidence="1 2">
    <name type="scientific">Nitrospirillum amazonense</name>
    <dbReference type="NCBI Taxonomy" id="28077"/>
    <lineage>
        <taxon>Bacteria</taxon>
        <taxon>Pseudomonadati</taxon>
        <taxon>Pseudomonadota</taxon>
        <taxon>Alphaproteobacteria</taxon>
        <taxon>Rhodospirillales</taxon>
        <taxon>Azospirillaceae</taxon>
        <taxon>Nitrospirillum</taxon>
    </lineage>
</organism>
<dbReference type="PANTHER" id="PTHR37426">
    <property type="entry name" value="RIBOSOMAL RNA LARGE SUBUNIT METHYLTRANSFERASE J"/>
    <property type="match status" value="1"/>
</dbReference>